<dbReference type="InterPro" id="IPR029061">
    <property type="entry name" value="THDP-binding"/>
</dbReference>
<proteinExistence type="predicted"/>
<keyword evidence="6" id="KW-1185">Reference proteome</keyword>
<reference evidence="6" key="1">
    <citation type="journal article" date="2019" name="Int. J. Syst. Evol. Microbiol.">
        <title>The Global Catalogue of Microorganisms (GCM) 10K type strain sequencing project: providing services to taxonomists for standard genome sequencing and annotation.</title>
        <authorList>
            <consortium name="The Broad Institute Genomics Platform"/>
            <consortium name="The Broad Institute Genome Sequencing Center for Infectious Disease"/>
            <person name="Wu L."/>
            <person name="Ma J."/>
        </authorList>
    </citation>
    <scope>NUCLEOTIDE SEQUENCE [LARGE SCALE GENOMIC DNA]</scope>
    <source>
        <strain evidence="6">CCUG 56754</strain>
    </source>
</reference>
<name>A0ABW3LLW6_9BACI</name>
<evidence type="ECO:0000256" key="3">
    <source>
        <dbReference type="ARBA" id="ARBA00023052"/>
    </source>
</evidence>
<dbReference type="SUPFAM" id="SSF52518">
    <property type="entry name" value="Thiamin diphosphate-binding fold (THDP-binding)"/>
    <property type="match status" value="1"/>
</dbReference>
<evidence type="ECO:0000256" key="2">
    <source>
        <dbReference type="ARBA" id="ARBA00023002"/>
    </source>
</evidence>
<feature type="domain" description="Dehydrogenase E1 component" evidence="4">
    <location>
        <begin position="14"/>
        <end position="314"/>
    </location>
</feature>
<dbReference type="InterPro" id="IPR001017">
    <property type="entry name" value="DH_E1"/>
</dbReference>
<keyword evidence="3" id="KW-0786">Thiamine pyrophosphate</keyword>
<dbReference type="Gene3D" id="3.40.50.970">
    <property type="match status" value="1"/>
</dbReference>
<gene>
    <name evidence="5" type="ORF">ACFQ3N_13375</name>
</gene>
<protein>
    <submittedName>
        <fullName evidence="5">Thiamine pyrophosphate-dependent dehydrogenase E1 component subunit alpha</fullName>
    </submittedName>
</protein>
<keyword evidence="2" id="KW-0560">Oxidoreductase</keyword>
<dbReference type="InterPro" id="IPR050642">
    <property type="entry name" value="PDH_E1_Alpha_Subunit"/>
</dbReference>
<dbReference type="Pfam" id="PF00676">
    <property type="entry name" value="E1_dh"/>
    <property type="match status" value="1"/>
</dbReference>
<organism evidence="5 6">
    <name type="scientific">Virgibacillus byunsanensis</name>
    <dbReference type="NCBI Taxonomy" id="570945"/>
    <lineage>
        <taxon>Bacteria</taxon>
        <taxon>Bacillati</taxon>
        <taxon>Bacillota</taxon>
        <taxon>Bacilli</taxon>
        <taxon>Bacillales</taxon>
        <taxon>Bacillaceae</taxon>
        <taxon>Virgibacillus</taxon>
    </lineage>
</organism>
<evidence type="ECO:0000313" key="5">
    <source>
        <dbReference type="EMBL" id="MFD1039376.1"/>
    </source>
</evidence>
<evidence type="ECO:0000313" key="6">
    <source>
        <dbReference type="Proteomes" id="UP001597040"/>
    </source>
</evidence>
<evidence type="ECO:0000259" key="4">
    <source>
        <dbReference type="Pfam" id="PF00676"/>
    </source>
</evidence>
<dbReference type="RefSeq" id="WP_390363036.1">
    <property type="nucleotide sequence ID" value="NZ_JBHTKJ010000035.1"/>
</dbReference>
<dbReference type="EMBL" id="JBHTKJ010000035">
    <property type="protein sequence ID" value="MFD1039376.1"/>
    <property type="molecule type" value="Genomic_DNA"/>
</dbReference>
<comment type="cofactor">
    <cofactor evidence="1">
        <name>thiamine diphosphate</name>
        <dbReference type="ChEBI" id="CHEBI:58937"/>
    </cofactor>
</comment>
<dbReference type="PANTHER" id="PTHR11516">
    <property type="entry name" value="PYRUVATE DEHYDROGENASE E1 COMPONENT, ALPHA SUBUNIT BACTERIAL AND ORGANELLAR"/>
    <property type="match status" value="1"/>
</dbReference>
<dbReference type="PANTHER" id="PTHR11516:SF60">
    <property type="entry name" value="PYRUVATE DEHYDROGENASE E1 COMPONENT SUBUNIT ALPHA"/>
    <property type="match status" value="1"/>
</dbReference>
<sequence length="334" mass="36627">MTLSQAEKLDLFEKMLLIRRFDERGASLVDEGEVTGEVHQYIGQEAVAVGVCSVLRKEDVITSTHRGHGHLLAKGGDVSKMMAELGGRTTGYCKGKGGSMHITSLELGIFGTNGMVGQGVPIGLGAAFARKYKESDNVAVTFFGDGASNEGSVHESMNMASIWKLPAIFVCENNQYAVSYNVKDSTSVENIADRAKGYGMHGIVVDGMDVLAVQEAAKEAVERARKGLGPTFIECKTYRFFGHFAGEPHLLSEPYRSDEEIESYRQRDPVVQLRNILLDEGVMEEQLDAVQEKVNQTIENAVSFMKDSPYPDPKDAYEDAYAVKHKSMPVKGWS</sequence>
<evidence type="ECO:0000256" key="1">
    <source>
        <dbReference type="ARBA" id="ARBA00001964"/>
    </source>
</evidence>
<comment type="caution">
    <text evidence="5">The sequence shown here is derived from an EMBL/GenBank/DDBJ whole genome shotgun (WGS) entry which is preliminary data.</text>
</comment>
<accession>A0ABW3LLW6</accession>
<dbReference type="Proteomes" id="UP001597040">
    <property type="component" value="Unassembled WGS sequence"/>
</dbReference>
<dbReference type="CDD" id="cd02000">
    <property type="entry name" value="TPP_E1_PDC_ADC_BCADC"/>
    <property type="match status" value="1"/>
</dbReference>